<name>A0A836CEJ6_9STRA</name>
<keyword evidence="6" id="KW-0443">Lipid metabolism</keyword>
<evidence type="ECO:0000256" key="4">
    <source>
        <dbReference type="ARBA" id="ARBA00022692"/>
    </source>
</evidence>
<gene>
    <name evidence="12" type="ORF">JKP88DRAFT_278255</name>
</gene>
<dbReference type="AlphaFoldDB" id="A0A836CEJ6"/>
<comment type="subcellular location">
    <subcellularLocation>
        <location evidence="1">Membrane</location>
    </subcellularLocation>
</comment>
<evidence type="ECO:0000256" key="1">
    <source>
        <dbReference type="ARBA" id="ARBA00004370"/>
    </source>
</evidence>
<dbReference type="GO" id="GO:0016020">
    <property type="term" value="C:membrane"/>
    <property type="evidence" value="ECO:0007669"/>
    <property type="project" value="UniProtKB-SubCell"/>
</dbReference>
<comment type="caution">
    <text evidence="12">The sequence shown here is derived from an EMBL/GenBank/DDBJ whole genome shotgun (WGS) entry which is preliminary data.</text>
</comment>
<keyword evidence="5 10" id="KW-1133">Transmembrane helix</keyword>
<keyword evidence="8" id="KW-0012">Acyltransferase</keyword>
<feature type="region of interest" description="Disordered" evidence="9">
    <location>
        <begin position="431"/>
        <end position="460"/>
    </location>
</feature>
<evidence type="ECO:0000259" key="11">
    <source>
        <dbReference type="SMART" id="SM00563"/>
    </source>
</evidence>
<comment type="similarity">
    <text evidence="2">Belongs to the 1-acyl-sn-glycerol-3-phosphate acyltransferase family.</text>
</comment>
<keyword evidence="13" id="KW-1185">Reference proteome</keyword>
<evidence type="ECO:0000313" key="12">
    <source>
        <dbReference type="EMBL" id="KAG5182273.1"/>
    </source>
</evidence>
<dbReference type="GO" id="GO:0016746">
    <property type="term" value="F:acyltransferase activity"/>
    <property type="evidence" value="ECO:0007669"/>
    <property type="project" value="UniProtKB-KW"/>
</dbReference>
<evidence type="ECO:0000256" key="5">
    <source>
        <dbReference type="ARBA" id="ARBA00022989"/>
    </source>
</evidence>
<organism evidence="12 13">
    <name type="scientific">Tribonema minus</name>
    <dbReference type="NCBI Taxonomy" id="303371"/>
    <lineage>
        <taxon>Eukaryota</taxon>
        <taxon>Sar</taxon>
        <taxon>Stramenopiles</taxon>
        <taxon>Ochrophyta</taxon>
        <taxon>PX clade</taxon>
        <taxon>Xanthophyceae</taxon>
        <taxon>Tribonematales</taxon>
        <taxon>Tribonemataceae</taxon>
        <taxon>Tribonema</taxon>
    </lineage>
</organism>
<protein>
    <recommendedName>
        <fullName evidence="11">Phospholipid/glycerol acyltransferase domain-containing protein</fullName>
    </recommendedName>
</protein>
<evidence type="ECO:0000256" key="10">
    <source>
        <dbReference type="SAM" id="Phobius"/>
    </source>
</evidence>
<feature type="region of interest" description="Disordered" evidence="9">
    <location>
        <begin position="398"/>
        <end position="419"/>
    </location>
</feature>
<keyword evidence="3" id="KW-0808">Transferase</keyword>
<dbReference type="SUPFAM" id="SSF69593">
    <property type="entry name" value="Glycerol-3-phosphate (1)-acyltransferase"/>
    <property type="match status" value="2"/>
</dbReference>
<evidence type="ECO:0000256" key="2">
    <source>
        <dbReference type="ARBA" id="ARBA00008655"/>
    </source>
</evidence>
<evidence type="ECO:0000256" key="7">
    <source>
        <dbReference type="ARBA" id="ARBA00023136"/>
    </source>
</evidence>
<evidence type="ECO:0000313" key="13">
    <source>
        <dbReference type="Proteomes" id="UP000664859"/>
    </source>
</evidence>
<accession>A0A836CEJ6</accession>
<feature type="transmembrane region" description="Helical" evidence="10">
    <location>
        <begin position="48"/>
        <end position="73"/>
    </location>
</feature>
<dbReference type="Proteomes" id="UP000664859">
    <property type="component" value="Unassembled WGS sequence"/>
</dbReference>
<keyword evidence="7 10" id="KW-0472">Membrane</keyword>
<dbReference type="EMBL" id="JAFCMP010000257">
    <property type="protein sequence ID" value="KAG5182273.1"/>
    <property type="molecule type" value="Genomic_DNA"/>
</dbReference>
<reference evidence="12" key="1">
    <citation type="submission" date="2021-02" db="EMBL/GenBank/DDBJ databases">
        <title>First Annotated Genome of the Yellow-green Alga Tribonema minus.</title>
        <authorList>
            <person name="Mahan K.M."/>
        </authorList>
    </citation>
    <scope>NUCLEOTIDE SEQUENCE</scope>
    <source>
        <strain evidence="12">UTEX B ZZ1240</strain>
    </source>
</reference>
<dbReference type="OrthoDB" id="206085at2759"/>
<dbReference type="SMART" id="SM00563">
    <property type="entry name" value="PlsC"/>
    <property type="match status" value="1"/>
</dbReference>
<dbReference type="InterPro" id="IPR002123">
    <property type="entry name" value="Plipid/glycerol_acylTrfase"/>
</dbReference>
<dbReference type="PANTHER" id="PTHR23063:SF52">
    <property type="entry name" value="LYSOPHOSPHATIDYLCHOLINE ACYLTRANSFERASE"/>
    <property type="match status" value="1"/>
</dbReference>
<dbReference type="PANTHER" id="PTHR23063">
    <property type="entry name" value="PHOSPHOLIPID ACYLTRANSFERASE"/>
    <property type="match status" value="1"/>
</dbReference>
<feature type="domain" description="Phospholipid/glycerol acyltransferase" evidence="11">
    <location>
        <begin position="153"/>
        <end position="359"/>
    </location>
</feature>
<dbReference type="GO" id="GO:0006629">
    <property type="term" value="P:lipid metabolic process"/>
    <property type="evidence" value="ECO:0007669"/>
    <property type="project" value="UniProtKB-KW"/>
</dbReference>
<sequence>MNSAVAEASAPLLKPPTSFTDIDSTFRPYLRLTGSADRGRRAYDAVRSAVCGIVLLPLRLATLMVCLLLSYLVAKLSMLGLEGDDLAAVNASDTHSPLKPRPYWRILLLQPIGPLARGLLWSLAVWRIDVAAHDGESVQSGIREQGTAALSPMVIVSNHTGYLDILAIIAVHGPCAFVAKHAISAVPCIGAVAAAMQAVFVGSGCPAADAIAQRARAAHAWQLRQLQQAGSSASCPSGNSGDDSGRGSVCGRNGCGGSGGGSSCDASSSCGGGGSSSSCDGGSSMGGGSCRSSGGGGGGMIGSAQRKLRVLLQRLREPTYLPLVIFPEGTTTNGAAMIRFRTGVFRAQVPVQPLVIAFPFRHFNPSWETIHFHHHLLRIMTQLTCACSVTVLPPCRPSEPPLPKPVCTDQSGAEGGLGGGVAGQSDVARIAGEQQQQQRGKDASLNNSARPPLDNVASDAGVSARGHCSAAVGGDGKPYAARFGVDAARLGLGLGLLGGAREYADEVQRAMAAVLRQGVYPLNRKHKQVYHAYCLGRITAAEALAMAETVTAQDPGLLPPPVATPDGHALAAETEGRMGAGKARQRSRAFVSAAAAAAAVLSAVSCMAFERAAT</sequence>
<evidence type="ECO:0000256" key="9">
    <source>
        <dbReference type="SAM" id="MobiDB-lite"/>
    </source>
</evidence>
<evidence type="ECO:0000256" key="8">
    <source>
        <dbReference type="ARBA" id="ARBA00023315"/>
    </source>
</evidence>
<keyword evidence="4 10" id="KW-0812">Transmembrane</keyword>
<dbReference type="Pfam" id="PF01553">
    <property type="entry name" value="Acyltransferase"/>
    <property type="match status" value="2"/>
</dbReference>
<evidence type="ECO:0000256" key="6">
    <source>
        <dbReference type="ARBA" id="ARBA00023098"/>
    </source>
</evidence>
<feature type="compositionally biased region" description="Polar residues" evidence="9">
    <location>
        <begin position="433"/>
        <end position="449"/>
    </location>
</feature>
<proteinExistence type="inferred from homology"/>
<evidence type="ECO:0000256" key="3">
    <source>
        <dbReference type="ARBA" id="ARBA00022679"/>
    </source>
</evidence>